<dbReference type="Gene3D" id="3.40.720.10">
    <property type="entry name" value="Alkaline Phosphatase, subunit A"/>
    <property type="match status" value="1"/>
</dbReference>
<dbReference type="InterPro" id="IPR002591">
    <property type="entry name" value="Phosphodiest/P_Trfase"/>
</dbReference>
<feature type="non-terminal residue" evidence="1">
    <location>
        <position position="132"/>
    </location>
</feature>
<gene>
    <name evidence="1" type="ORF">GCK32_002167</name>
</gene>
<dbReference type="EMBL" id="WIXE01019931">
    <property type="protein sequence ID" value="KAK5969638.1"/>
    <property type="molecule type" value="Genomic_DNA"/>
</dbReference>
<dbReference type="InterPro" id="IPR017850">
    <property type="entry name" value="Alkaline_phosphatase_core_sf"/>
</dbReference>
<name>A0AAN8FT48_TRICO</name>
<evidence type="ECO:0000313" key="1">
    <source>
        <dbReference type="EMBL" id="KAK5969638.1"/>
    </source>
</evidence>
<dbReference type="Proteomes" id="UP001331761">
    <property type="component" value="Unassembled WGS sequence"/>
</dbReference>
<protein>
    <submittedName>
        <fullName evidence="1">Uncharacterized protein</fullName>
    </submittedName>
</protein>
<reference evidence="1 2" key="1">
    <citation type="submission" date="2019-10" db="EMBL/GenBank/DDBJ databases">
        <title>Assembly and Annotation for the nematode Trichostrongylus colubriformis.</title>
        <authorList>
            <person name="Martin J."/>
        </authorList>
    </citation>
    <scope>NUCLEOTIDE SEQUENCE [LARGE SCALE GENOMIC DNA]</scope>
    <source>
        <strain evidence="1">G859</strain>
        <tissue evidence="1">Whole worm</tissue>
    </source>
</reference>
<dbReference type="AlphaFoldDB" id="A0AAN8FT48"/>
<comment type="caution">
    <text evidence="1">The sequence shown here is derived from an EMBL/GenBank/DDBJ whole genome shotgun (WGS) entry which is preliminary data.</text>
</comment>
<accession>A0AAN8FT48</accession>
<sequence>MPHYGAEQIARGHAADRKPIDYFESSNGHTRSLKEQLDQVMQWLVMPSSARPGLILVSNDELVSTLQKDASDKAVINVVNQFDHTLDAFFSYLLVNDILGCVNIAIVSDQGDMYFYALLPNNFAHFYGFTIS</sequence>
<evidence type="ECO:0000313" key="2">
    <source>
        <dbReference type="Proteomes" id="UP001331761"/>
    </source>
</evidence>
<proteinExistence type="predicted"/>
<dbReference type="Pfam" id="PF01663">
    <property type="entry name" value="Phosphodiest"/>
    <property type="match status" value="1"/>
</dbReference>
<keyword evidence="2" id="KW-1185">Reference proteome</keyword>
<organism evidence="1 2">
    <name type="scientific">Trichostrongylus colubriformis</name>
    <name type="common">Black scour worm</name>
    <dbReference type="NCBI Taxonomy" id="6319"/>
    <lineage>
        <taxon>Eukaryota</taxon>
        <taxon>Metazoa</taxon>
        <taxon>Ecdysozoa</taxon>
        <taxon>Nematoda</taxon>
        <taxon>Chromadorea</taxon>
        <taxon>Rhabditida</taxon>
        <taxon>Rhabditina</taxon>
        <taxon>Rhabditomorpha</taxon>
        <taxon>Strongyloidea</taxon>
        <taxon>Trichostrongylidae</taxon>
        <taxon>Trichostrongylus</taxon>
    </lineage>
</organism>